<dbReference type="GO" id="GO:0005524">
    <property type="term" value="F:ATP binding"/>
    <property type="evidence" value="ECO:0007669"/>
    <property type="project" value="UniProtKB-KW"/>
</dbReference>
<dbReference type="EMBL" id="GL832993">
    <property type="protein sequence ID" value="EGD80484.1"/>
    <property type="molecule type" value="Genomic_DNA"/>
</dbReference>
<dbReference type="Pfam" id="PF08771">
    <property type="entry name" value="FRB_dom"/>
    <property type="match status" value="1"/>
</dbReference>
<dbReference type="PROSITE" id="PS50290">
    <property type="entry name" value="PI3_4_KINASE_3"/>
    <property type="match status" value="1"/>
</dbReference>
<dbReference type="GO" id="GO:0044877">
    <property type="term" value="F:protein-containing complex binding"/>
    <property type="evidence" value="ECO:0007669"/>
    <property type="project" value="InterPro"/>
</dbReference>
<evidence type="ECO:0000256" key="9">
    <source>
        <dbReference type="RuleBase" id="RU364109"/>
    </source>
</evidence>
<dbReference type="InterPro" id="IPR050517">
    <property type="entry name" value="DDR_Repair_Kinase"/>
</dbReference>
<dbReference type="GO" id="GO:0016242">
    <property type="term" value="P:negative regulation of macroautophagy"/>
    <property type="evidence" value="ECO:0007669"/>
    <property type="project" value="TreeGrafter"/>
</dbReference>
<dbReference type="InterPro" id="IPR024585">
    <property type="entry name" value="mTOR_dom"/>
</dbReference>
<protein>
    <recommendedName>
        <fullName evidence="9">Serine/threonine-protein kinase TOR</fullName>
        <ecNumber evidence="9">2.7.11.1</ecNumber>
    </recommendedName>
</protein>
<evidence type="ECO:0000313" key="14">
    <source>
        <dbReference type="EMBL" id="EGD80484.1"/>
    </source>
</evidence>
<dbReference type="GO" id="GO:0005634">
    <property type="term" value="C:nucleus"/>
    <property type="evidence" value="ECO:0007669"/>
    <property type="project" value="TreeGrafter"/>
</dbReference>
<dbReference type="Pfam" id="PF02260">
    <property type="entry name" value="FATC"/>
    <property type="match status" value="1"/>
</dbReference>
<dbReference type="InterPro" id="IPR014009">
    <property type="entry name" value="PIK_FAT"/>
</dbReference>
<keyword evidence="4 9" id="KW-0547">Nucleotide-binding</keyword>
<keyword evidence="15" id="KW-1185">Reference proteome</keyword>
<comment type="catalytic activity">
    <reaction evidence="7 9">
        <text>L-threonyl-[protein] + ATP = O-phospho-L-threonyl-[protein] + ADP + H(+)</text>
        <dbReference type="Rhea" id="RHEA:46608"/>
        <dbReference type="Rhea" id="RHEA-COMP:11060"/>
        <dbReference type="Rhea" id="RHEA-COMP:11605"/>
        <dbReference type="ChEBI" id="CHEBI:15378"/>
        <dbReference type="ChEBI" id="CHEBI:30013"/>
        <dbReference type="ChEBI" id="CHEBI:30616"/>
        <dbReference type="ChEBI" id="CHEBI:61977"/>
        <dbReference type="ChEBI" id="CHEBI:456216"/>
        <dbReference type="EC" id="2.7.11.1"/>
    </reaction>
</comment>
<evidence type="ECO:0000256" key="8">
    <source>
        <dbReference type="ARBA" id="ARBA00048679"/>
    </source>
</evidence>
<evidence type="ECO:0000259" key="12">
    <source>
        <dbReference type="PROSITE" id="PS51189"/>
    </source>
</evidence>
<dbReference type="OMA" id="YFRHTCE"/>
<evidence type="ECO:0000256" key="1">
    <source>
        <dbReference type="ARBA" id="ARBA00011031"/>
    </source>
</evidence>
<dbReference type="Pfam" id="PF02259">
    <property type="entry name" value="FAT"/>
    <property type="match status" value="1"/>
</dbReference>
<dbReference type="InterPro" id="IPR011989">
    <property type="entry name" value="ARM-like"/>
</dbReference>
<dbReference type="GeneID" id="16068573"/>
<dbReference type="InterPro" id="IPR011009">
    <property type="entry name" value="Kinase-like_dom_sf"/>
</dbReference>
<feature type="domain" description="PI3K/PI4K catalytic" evidence="11">
    <location>
        <begin position="2170"/>
        <end position="2496"/>
    </location>
</feature>
<feature type="region of interest" description="Disordered" evidence="10">
    <location>
        <begin position="2482"/>
        <end position="2532"/>
    </location>
</feature>
<comment type="similarity">
    <text evidence="1 9">Belongs to the PI3/PI4-kinase family.</text>
</comment>
<name>F2US79_SALR5</name>
<dbReference type="Gene3D" id="1.10.1070.11">
    <property type="entry name" value="Phosphatidylinositol 3-/4-kinase, catalytic domain"/>
    <property type="match status" value="1"/>
</dbReference>
<reference evidence="14" key="1">
    <citation type="submission" date="2009-08" db="EMBL/GenBank/DDBJ databases">
        <title>Annotation of Salpingoeca rosetta.</title>
        <authorList>
            <consortium name="The Broad Institute Genome Sequencing Platform"/>
            <person name="Russ C."/>
            <person name="Cuomo C."/>
            <person name="Burger G."/>
            <person name="Gray M.W."/>
            <person name="Holland P.W.H."/>
            <person name="King N."/>
            <person name="Lang F.B.F."/>
            <person name="Roger A.J."/>
            <person name="Ruiz-Trillo I."/>
            <person name="Young S.K."/>
            <person name="Zeng Q."/>
            <person name="Gargeya S."/>
            <person name="Alvarado L."/>
            <person name="Berlin A."/>
            <person name="Chapman S.B."/>
            <person name="Chen Z."/>
            <person name="Freedman E."/>
            <person name="Gellesch M."/>
            <person name="Goldberg J."/>
            <person name="Griggs A."/>
            <person name="Gujja S."/>
            <person name="Heilman E."/>
            <person name="Heiman D."/>
            <person name="Howarth C."/>
            <person name="Mehta T."/>
            <person name="Neiman D."/>
            <person name="Pearson M."/>
            <person name="Roberts A."/>
            <person name="Saif S."/>
            <person name="Shea T."/>
            <person name="Shenoy N."/>
            <person name="Sisk P."/>
            <person name="Stolte C."/>
            <person name="Sykes S."/>
            <person name="White J."/>
            <person name="Yandava C."/>
            <person name="Haas B."/>
            <person name="Nusbaum C."/>
            <person name="Birren B."/>
        </authorList>
    </citation>
    <scope>NUCLEOTIDE SEQUENCE [LARGE SCALE GENOMIC DNA]</scope>
    <source>
        <strain evidence="14">ATCC 50818</strain>
    </source>
</reference>
<dbReference type="InterPro" id="IPR003152">
    <property type="entry name" value="FATC_dom"/>
</dbReference>
<dbReference type="InterPro" id="IPR036738">
    <property type="entry name" value="FRB_sf"/>
</dbReference>
<keyword evidence="6 9" id="KW-0067">ATP-binding</keyword>
<keyword evidence="2 9" id="KW-0808">Transferase</keyword>
<dbReference type="GO" id="GO:0106310">
    <property type="term" value="F:protein serine kinase activity"/>
    <property type="evidence" value="ECO:0007669"/>
    <property type="project" value="RHEA"/>
</dbReference>
<dbReference type="InterPro" id="IPR009076">
    <property type="entry name" value="FRB_dom"/>
</dbReference>
<evidence type="ECO:0000259" key="13">
    <source>
        <dbReference type="PROSITE" id="PS51190"/>
    </source>
</evidence>
<evidence type="ECO:0000313" key="15">
    <source>
        <dbReference type="Proteomes" id="UP000007799"/>
    </source>
</evidence>
<dbReference type="Pfam" id="PF11865">
    <property type="entry name" value="mTOR_dom"/>
    <property type="match status" value="1"/>
</dbReference>
<dbReference type="SMART" id="SM01345">
    <property type="entry name" value="Rapamycin_bind"/>
    <property type="match status" value="1"/>
</dbReference>
<feature type="domain" description="FAT" evidence="12">
    <location>
        <begin position="1355"/>
        <end position="1996"/>
    </location>
</feature>
<dbReference type="CDD" id="cd05169">
    <property type="entry name" value="PIKKc_TOR"/>
    <property type="match status" value="1"/>
</dbReference>
<dbReference type="PANTHER" id="PTHR11139:SF9">
    <property type="entry name" value="SERINE_THREONINE-PROTEIN KINASE MTOR"/>
    <property type="match status" value="1"/>
</dbReference>
<keyword evidence="3" id="KW-0677">Repeat</keyword>
<dbReference type="GO" id="GO:0031932">
    <property type="term" value="C:TORC2 complex"/>
    <property type="evidence" value="ECO:0007669"/>
    <property type="project" value="TreeGrafter"/>
</dbReference>
<dbReference type="SUPFAM" id="SSF56112">
    <property type="entry name" value="Protein kinase-like (PK-like)"/>
    <property type="match status" value="1"/>
</dbReference>
<feature type="domain" description="FATC" evidence="13">
    <location>
        <begin position="2619"/>
        <end position="2651"/>
    </location>
</feature>
<evidence type="ECO:0000256" key="10">
    <source>
        <dbReference type="SAM" id="MobiDB-lite"/>
    </source>
</evidence>
<evidence type="ECO:0000256" key="7">
    <source>
        <dbReference type="ARBA" id="ARBA00047899"/>
    </source>
</evidence>
<evidence type="ECO:0000256" key="2">
    <source>
        <dbReference type="ARBA" id="ARBA00022679"/>
    </source>
</evidence>
<dbReference type="PROSITE" id="PS00916">
    <property type="entry name" value="PI3_4_KINASE_2"/>
    <property type="match status" value="1"/>
</dbReference>
<dbReference type="InterPro" id="IPR016024">
    <property type="entry name" value="ARM-type_fold"/>
</dbReference>
<feature type="compositionally biased region" description="Basic residues" evidence="10">
    <location>
        <begin position="2487"/>
        <end position="2501"/>
    </location>
</feature>
<evidence type="ECO:0000259" key="11">
    <source>
        <dbReference type="PROSITE" id="PS50290"/>
    </source>
</evidence>
<dbReference type="InterPro" id="IPR036940">
    <property type="entry name" value="PI3/4_kinase_cat_sf"/>
</dbReference>
<organism evidence="15">
    <name type="scientific">Salpingoeca rosetta (strain ATCC 50818 / BSB-021)</name>
    <dbReference type="NCBI Taxonomy" id="946362"/>
    <lineage>
        <taxon>Eukaryota</taxon>
        <taxon>Choanoflagellata</taxon>
        <taxon>Craspedida</taxon>
        <taxon>Salpingoecidae</taxon>
        <taxon>Salpingoeca</taxon>
    </lineage>
</organism>
<dbReference type="SMART" id="SM01343">
    <property type="entry name" value="FATC"/>
    <property type="match status" value="1"/>
</dbReference>
<accession>F2US79</accession>
<dbReference type="Proteomes" id="UP000007799">
    <property type="component" value="Unassembled WGS sequence"/>
</dbReference>
<keyword evidence="5 9" id="KW-0418">Kinase</keyword>
<dbReference type="FunCoup" id="F2US79">
    <property type="interactions" value="1803"/>
</dbReference>
<dbReference type="Gene3D" id="1.20.120.150">
    <property type="entry name" value="FKBP12-rapamycin binding domain"/>
    <property type="match status" value="1"/>
</dbReference>
<dbReference type="GO" id="GO:0004674">
    <property type="term" value="F:protein serine/threonine kinase activity"/>
    <property type="evidence" value="ECO:0007669"/>
    <property type="project" value="UniProtKB-KW"/>
</dbReference>
<proteinExistence type="inferred from homology"/>
<dbReference type="PROSITE" id="PS51190">
    <property type="entry name" value="FATC"/>
    <property type="match status" value="1"/>
</dbReference>
<keyword evidence="9" id="KW-0723">Serine/threonine-protein kinase</keyword>
<sequence length="2651" mass="297731">MSLAARDDAVEHPELYEADIEALLGSTPQDKIRALEGLVKLMRYRTASGESTPESLDSLVKLALPPETMEARVHMKAAEAIGEISSILLADLNNDFFQLQSKRALELLGERDPGAGRLSALFVLTQLAHQTPDDFDEIILQSSDVVSFCDNMFEAIFDSKSEVREAGIELLKEVIDVSLRRDSHTRDSLYHAIFKNINAGLHRSREESVHGALLALLAAASAQIMIGDIHLVVKTYDEALLYLDRSSALQHEAVRLVPVLAASVRPLLKRDMDVNALPAAHRRVSSGVIRQRIRSVVSEEQMVENLWGRLQSSVALVVKVMAKERDHPVALQALGDLALVLGKGIKPHLSAILDRIRSIYSASKRAKPAMLDAANECLGRLVVALGEALAPSIEPMLATIFEDNLRDSVFTALQDIVDHIPSLVHRVNPLVLRKIRVSLRELVTSPESFQQSAAVSTQDADALLVILRQLGKFRFGPGDQSPRYELLLTFGRDFLLPMLDTPNDTLRTAVCLACARLLVTEDPERGAASAADTKRSSAAELRLLRLSTAPKRKDRTQKQLSAVLLPTHAHQPVHKRGEKSVLCRALIFEVLSPLLRVVMADNDRRIRIRVLRQLNHHSLDEDMCEGEMLDALASLMHDEWLLIRMEAISILGRLVAHRPGRVVEELRQRLLTVLVEIQSLIASREAAANAEAAHPRSVMGRSTAANTGDRQIKDAIYLLRHVSRASQVVARAHTRAIWGVLEPLARMRLFSPAVRSYTLDVLGELALACGDNDAFDIDCVVELFHTVMREQTISSRRRAAVLSLGNLIQGTAYPAGMQRHAPALFHTMGDLLKVEQARDFRMAVLRTMGILGSIDPIVVEKHIKALAAGSGSGSGGGASNVVVNSTCSSAQQLASSLLFTELDLHAKKGTDHFCIASAINALVRVALDPALVRLHQYVMRAFMVMLKFLGDLAVDYLPQLVRSSIYMLSTTQDTANATASVDLYMQGLGQIAAVAGTSIRPFLAELMTIVDVYWTSSEHVLFLLDKILTGADAIDISAHMPLVFAKIETTIDADRKAKKYSNTLKLLTTIARARAKFAHHPRLILSVVARLVYDTSFPESARVTIGQRALECLMYIAIDLPLRNEAPILIHRLVRALRVQSLQKDALLLISLLITEMGSEFTTLGYLSCVQSTVVQMHIQSDDYNRTLQALNSDNCFPDMKKEIKVTLSERVIAQTVEPKGKDESKAPRSLYASLDQETIRAAWEISPKASSQDWQDWLRRVTRVLIRNAHSTAIRACSKVAELHPPTAKELFHVAFISSWPALYGDIQDDLIRPFQQAMVSVDYTPREIQQVVLELAELADFIDQGRLPLSPHDLAELAIKNRSFAKALRYKEHEFYLLTTGGILEAWSVILEQEKLHAQSPMEEREMEKTKHTEVLNYYNVRLPSDDDKKRRVTDDMNNAQYLKFDPAEKLAACVAHLISINHNLLQSDAASGVVRHVRIAHDSLPLRIGMAGFYSPQQRFAWQEALDGNLSATSNTDERTACLNRMECYHALGEWKALAAELDGPWRPSASETLDGSVLLQVAKRRCSACIGLNDWPAFTRAADALEGEDYESLCYKAMAAVYAERSEEARALIAHCRSQLDLSLTRMLSESYDRAYHKILSLQQLVELEEVSCYRGAIARQDTAMQNTIQTLWQNRLSMIREETRVWQDVLNTRLMVVSMDVCPKTMLRFAEIANEQGRHHVAASVLRRQLKGKDFLEADFDFTTTEPNFAFACLKHLWMTGQRTEALKKLVELTEWMAVRGDSDLVANVFFTHGQWSEAIETQNFFGQLKSTGGAAIKDHHKARRFSEQFKDIGKLYHRAADMQPQWAQAWHAYAMVNFKALNEIQRLSQSDPVEAEQLPPKLTLHHAISAVRGFFRSISLHPGSADLLQDALRLLGVWFSHGGDPMVRAVVSEGRASVDIDIWVDLIPQMIARIDHFNDDIRRDTQNWLIEIGKRHPHALVTPLNVALKSSPARAQIAKNVLEQLRAHHPQVISDATLVGHELIRVSALWHELWYTALTDASRLYFEQGDEHAMVNRLMQAHAHTARPLTPREAAFRHSLGHKLDQALRFLERFRQTGNECDLHGAWGLYYEAYRRITKMTSRLRSIDLASAAPLLTRRQNFDMVVPGMYQVKPVEPVPTVAKFLPSVVVIPSKQRPRKIRLIDSTGTTQQYLLKGQEDPRMDERVMTFLGLVNTLLAGDPSTRSDYLFIRRYSITPLSPDTGLIGWLHNCDTFFELIRGYRQQNKISLMAEHHYIRKHVPETVDKHGRRTDEGYERLPARIRKRILINACKETRGDDLANVLVSKSPDSETWVRRRTAFMRSLAVMSVTGYVLGLGDRHLSNIMLDRTTGEIIHIDFGDCFEAAQERDKYPERVPFRLTRMLRRAMEVGGISGTYRTTCEKTMHVLRDHKDSLLAVLEAFVYDPLLSWKLVQPGEEVEMEFDMDGTSRYERSVQSLSDHLKKHHHHHHHHHKQHGGVTAALSRQLSREPSGRGQALRQRRRIPSTLLTSTSMEDLETAAVVAEDVMNEKALAILERVELKLTGNDFSSALTPSVDEHEAAFKDRNGMVEGEWKLSRKGVLIRPGATPDSFPRGVSVSEQVEFLIREASDPYNLCQAFFGWYPFW</sequence>
<dbReference type="InterPro" id="IPR000403">
    <property type="entry name" value="PI3/4_kinase_cat_dom"/>
</dbReference>
<dbReference type="STRING" id="946362.F2US79"/>
<dbReference type="OrthoDB" id="381190at2759"/>
<dbReference type="InterPro" id="IPR003151">
    <property type="entry name" value="PIK-rel_kinase_FAT"/>
</dbReference>
<dbReference type="GO" id="GO:0031931">
    <property type="term" value="C:TORC1 complex"/>
    <property type="evidence" value="ECO:0007669"/>
    <property type="project" value="TreeGrafter"/>
</dbReference>
<dbReference type="PANTHER" id="PTHR11139">
    <property type="entry name" value="ATAXIA TELANGIECTASIA MUTATED ATM -RELATED"/>
    <property type="match status" value="1"/>
</dbReference>
<dbReference type="InterPro" id="IPR026683">
    <property type="entry name" value="TOR_cat"/>
</dbReference>
<dbReference type="GO" id="GO:0005737">
    <property type="term" value="C:cytoplasm"/>
    <property type="evidence" value="ECO:0007669"/>
    <property type="project" value="TreeGrafter"/>
</dbReference>
<dbReference type="SUPFAM" id="SSF48371">
    <property type="entry name" value="ARM repeat"/>
    <property type="match status" value="2"/>
</dbReference>
<dbReference type="InterPro" id="IPR018936">
    <property type="entry name" value="PI3/4_kinase_CS"/>
</dbReference>
<evidence type="ECO:0000256" key="6">
    <source>
        <dbReference type="ARBA" id="ARBA00022840"/>
    </source>
</evidence>
<gene>
    <name evidence="14" type="ORF">PTSG_11127</name>
</gene>
<dbReference type="GO" id="GO:0031929">
    <property type="term" value="P:TOR signaling"/>
    <property type="evidence" value="ECO:0007669"/>
    <property type="project" value="TreeGrafter"/>
</dbReference>
<dbReference type="SMART" id="SM00146">
    <property type="entry name" value="PI3Kc"/>
    <property type="match status" value="1"/>
</dbReference>
<evidence type="ECO:0000256" key="3">
    <source>
        <dbReference type="ARBA" id="ARBA00022737"/>
    </source>
</evidence>
<dbReference type="SMART" id="SM01346">
    <property type="entry name" value="DUF3385"/>
    <property type="match status" value="1"/>
</dbReference>
<dbReference type="Gene3D" id="3.30.1010.10">
    <property type="entry name" value="Phosphatidylinositol 3-kinase Catalytic Subunit, Chain A, domain 4"/>
    <property type="match status" value="1"/>
</dbReference>
<dbReference type="PROSITE" id="PS51189">
    <property type="entry name" value="FAT"/>
    <property type="match status" value="1"/>
</dbReference>
<dbReference type="eggNOG" id="KOG0891">
    <property type="taxonomic scope" value="Eukaryota"/>
</dbReference>
<dbReference type="InParanoid" id="F2US79"/>
<dbReference type="Gene3D" id="1.25.10.10">
    <property type="entry name" value="Leucine-rich Repeat Variant"/>
    <property type="match status" value="2"/>
</dbReference>
<evidence type="ECO:0000256" key="5">
    <source>
        <dbReference type="ARBA" id="ARBA00022777"/>
    </source>
</evidence>
<dbReference type="EC" id="2.7.11.1" evidence="9"/>
<evidence type="ECO:0000256" key="4">
    <source>
        <dbReference type="ARBA" id="ARBA00022741"/>
    </source>
</evidence>
<dbReference type="RefSeq" id="XP_004988048.1">
    <property type="nucleotide sequence ID" value="XM_004987991.1"/>
</dbReference>
<dbReference type="SUPFAM" id="SSF47212">
    <property type="entry name" value="FKBP12-rapamycin-binding domain of FKBP-rapamycin-associated protein (FRAP)"/>
    <property type="match status" value="1"/>
</dbReference>
<dbReference type="KEGG" id="sre:PTSG_11127"/>
<comment type="catalytic activity">
    <reaction evidence="8">
        <text>L-seryl-[protein] + ATP = O-phospho-L-seryl-[protein] + ADP + H(+)</text>
        <dbReference type="Rhea" id="RHEA:17989"/>
        <dbReference type="Rhea" id="RHEA-COMP:9863"/>
        <dbReference type="Rhea" id="RHEA-COMP:11604"/>
        <dbReference type="ChEBI" id="CHEBI:15378"/>
        <dbReference type="ChEBI" id="CHEBI:29999"/>
        <dbReference type="ChEBI" id="CHEBI:30616"/>
        <dbReference type="ChEBI" id="CHEBI:83421"/>
        <dbReference type="ChEBI" id="CHEBI:456216"/>
        <dbReference type="EC" id="2.7.11.1"/>
    </reaction>
</comment>
<dbReference type="Pfam" id="PF00454">
    <property type="entry name" value="PI3_PI4_kinase"/>
    <property type="match status" value="1"/>
</dbReference>